<dbReference type="Pfam" id="PF06083">
    <property type="entry name" value="IL17"/>
    <property type="match status" value="1"/>
</dbReference>
<keyword evidence="6" id="KW-1185">Reference proteome</keyword>
<dbReference type="InterPro" id="IPR029034">
    <property type="entry name" value="Cystine-knot_cytokine"/>
</dbReference>
<comment type="similarity">
    <text evidence="2">Belongs to the IL-17 family.</text>
</comment>
<dbReference type="InParanoid" id="H3C5L1"/>
<keyword evidence="4" id="KW-0732">Signal</keyword>
<organism evidence="5 6">
    <name type="scientific">Tetraodon nigroviridis</name>
    <name type="common">Spotted green pufferfish</name>
    <name type="synonym">Chelonodon nigroviridis</name>
    <dbReference type="NCBI Taxonomy" id="99883"/>
    <lineage>
        <taxon>Eukaryota</taxon>
        <taxon>Metazoa</taxon>
        <taxon>Chordata</taxon>
        <taxon>Craniata</taxon>
        <taxon>Vertebrata</taxon>
        <taxon>Euteleostomi</taxon>
        <taxon>Actinopterygii</taxon>
        <taxon>Neopterygii</taxon>
        <taxon>Teleostei</taxon>
        <taxon>Neoteleostei</taxon>
        <taxon>Acanthomorphata</taxon>
        <taxon>Eupercaria</taxon>
        <taxon>Tetraodontiformes</taxon>
        <taxon>Tetradontoidea</taxon>
        <taxon>Tetraodontidae</taxon>
        <taxon>Tetraodon</taxon>
    </lineage>
</organism>
<proteinExistence type="inferred from homology"/>
<dbReference type="Ensembl" id="ENSTNIT00000002115.1">
    <property type="protein sequence ID" value="ENSTNIP00000003530.1"/>
    <property type="gene ID" value="ENSTNIG00000000521.1"/>
</dbReference>
<dbReference type="FunCoup" id="H3C5L1">
    <property type="interactions" value="4"/>
</dbReference>
<dbReference type="HOGENOM" id="CLU_118641_1_1_1"/>
<evidence type="ECO:0000256" key="3">
    <source>
        <dbReference type="ARBA" id="ARBA00022525"/>
    </source>
</evidence>
<reference evidence="5" key="2">
    <citation type="submission" date="2025-08" db="UniProtKB">
        <authorList>
            <consortium name="Ensembl"/>
        </authorList>
    </citation>
    <scope>IDENTIFICATION</scope>
</reference>
<keyword evidence="3" id="KW-0964">Secreted</keyword>
<evidence type="ECO:0000256" key="2">
    <source>
        <dbReference type="ARBA" id="ARBA00007236"/>
    </source>
</evidence>
<evidence type="ECO:0000313" key="5">
    <source>
        <dbReference type="Ensembl" id="ENSTNIP00000003530.1"/>
    </source>
</evidence>
<dbReference type="STRING" id="99883.ENSTNIP00000003530"/>
<dbReference type="GO" id="GO:0005576">
    <property type="term" value="C:extracellular region"/>
    <property type="evidence" value="ECO:0007669"/>
    <property type="project" value="UniProtKB-SubCell"/>
</dbReference>
<name>H3C5L1_TETNG</name>
<dbReference type="InterPro" id="IPR010345">
    <property type="entry name" value="IL-17_fam"/>
</dbReference>
<dbReference type="GeneTree" id="ENSGT01030000234838"/>
<dbReference type="OMA" id="TKERCNE"/>
<sequence>TSTSNGTDSIHSRSLSPWRWRSTTVRNRIPSTLWEAQCSSNRSPGGQTQVQDLNSVPIYRNILVLTRQNNSRCYTASFRLVAVGCTSVREATS</sequence>
<reference evidence="6" key="1">
    <citation type="journal article" date="2004" name="Nature">
        <title>Genome duplication in the teleost fish Tetraodon nigroviridis reveals the early vertebrate proto-karyotype.</title>
        <authorList>
            <person name="Jaillon O."/>
            <person name="Aury J.-M."/>
            <person name="Brunet F."/>
            <person name="Petit J.-L."/>
            <person name="Stange-Thomann N."/>
            <person name="Mauceli E."/>
            <person name="Bouneau L."/>
            <person name="Fischer C."/>
            <person name="Ozouf-Costaz C."/>
            <person name="Bernot A."/>
            <person name="Nicaud S."/>
            <person name="Jaffe D."/>
            <person name="Fisher S."/>
            <person name="Lutfalla G."/>
            <person name="Dossat C."/>
            <person name="Segurens B."/>
            <person name="Dasilva C."/>
            <person name="Salanoubat M."/>
            <person name="Levy M."/>
            <person name="Boudet N."/>
            <person name="Castellano S."/>
            <person name="Anthouard V."/>
            <person name="Jubin C."/>
            <person name="Castelli V."/>
            <person name="Katinka M."/>
            <person name="Vacherie B."/>
            <person name="Biemont C."/>
            <person name="Skalli Z."/>
            <person name="Cattolico L."/>
            <person name="Poulain J."/>
            <person name="De Berardinis V."/>
            <person name="Cruaud C."/>
            <person name="Duprat S."/>
            <person name="Brottier P."/>
            <person name="Coutanceau J.-P."/>
            <person name="Gouzy J."/>
            <person name="Parra G."/>
            <person name="Lardier G."/>
            <person name="Chapple C."/>
            <person name="McKernan K.J."/>
            <person name="McEwan P."/>
            <person name="Bosak S."/>
            <person name="Kellis M."/>
            <person name="Volff J.-N."/>
            <person name="Guigo R."/>
            <person name="Zody M.C."/>
            <person name="Mesirov J."/>
            <person name="Lindblad-Toh K."/>
            <person name="Birren B."/>
            <person name="Nusbaum C."/>
            <person name="Kahn D."/>
            <person name="Robinson-Rechavi M."/>
            <person name="Laudet V."/>
            <person name="Schachter V."/>
            <person name="Quetier F."/>
            <person name="Saurin W."/>
            <person name="Scarpelli C."/>
            <person name="Wincker P."/>
            <person name="Lander E.S."/>
            <person name="Weissenbach J."/>
            <person name="Roest Crollius H."/>
        </authorList>
    </citation>
    <scope>NUCLEOTIDE SEQUENCE [LARGE SCALE GENOMIC DNA]</scope>
</reference>
<accession>H3C5L1</accession>
<evidence type="ECO:0000256" key="1">
    <source>
        <dbReference type="ARBA" id="ARBA00004613"/>
    </source>
</evidence>
<evidence type="ECO:0000256" key="4">
    <source>
        <dbReference type="ARBA" id="ARBA00022729"/>
    </source>
</evidence>
<protein>
    <submittedName>
        <fullName evidence="5">Uncharacterized protein</fullName>
    </submittedName>
</protein>
<comment type="subcellular location">
    <subcellularLocation>
        <location evidence="1">Secreted</location>
    </subcellularLocation>
</comment>
<reference evidence="5" key="3">
    <citation type="submission" date="2025-09" db="UniProtKB">
        <authorList>
            <consortium name="Ensembl"/>
        </authorList>
    </citation>
    <scope>IDENTIFICATION</scope>
</reference>
<dbReference type="Proteomes" id="UP000007303">
    <property type="component" value="Unassembled WGS sequence"/>
</dbReference>
<dbReference type="GO" id="GO:0005125">
    <property type="term" value="F:cytokine activity"/>
    <property type="evidence" value="ECO:0007669"/>
    <property type="project" value="InterPro"/>
</dbReference>
<dbReference type="SUPFAM" id="SSF57501">
    <property type="entry name" value="Cystine-knot cytokines"/>
    <property type="match status" value="1"/>
</dbReference>
<dbReference type="Gene3D" id="2.10.90.10">
    <property type="entry name" value="Cystine-knot cytokines"/>
    <property type="match status" value="1"/>
</dbReference>
<evidence type="ECO:0000313" key="6">
    <source>
        <dbReference type="Proteomes" id="UP000007303"/>
    </source>
</evidence>
<dbReference type="AlphaFoldDB" id="H3C5L1"/>